<dbReference type="RefSeq" id="WP_188038760.1">
    <property type="nucleotide sequence ID" value="NZ_JACVHF010000002.1"/>
</dbReference>
<feature type="domain" description="Chemotaxis phosphatase CheX-like" evidence="2">
    <location>
        <begin position="43"/>
        <end position="132"/>
    </location>
</feature>
<reference evidence="3 4" key="1">
    <citation type="submission" date="2020-07" db="EMBL/GenBank/DDBJ databases">
        <title>Draft whole-genome sequence of Heliobacterium chlorum DSM 3682, type strain.</title>
        <authorList>
            <person name="Kyndt J.A."/>
            <person name="Meyer T.E."/>
            <person name="Imhoff J.F."/>
        </authorList>
    </citation>
    <scope>NUCLEOTIDE SEQUENCE [LARGE SCALE GENOMIC DNA]</scope>
    <source>
        <strain evidence="3 4">DSM 3682</strain>
    </source>
</reference>
<evidence type="ECO:0000256" key="1">
    <source>
        <dbReference type="ARBA" id="ARBA00022500"/>
    </source>
</evidence>
<sequence length="156" mass="16737">MDMRMTVPFVEALQDIFKQMAMIEAQTDGEPFTDNEEVHSYGVSSIITFAGKIKGRFLIDLDTQVALQAAKNITGSSYDSPKEQMVLAVVSEMNNIISGNAITKLNNEYGLSLRLAPPIVFAGTDVIISIPKVASASVTCTTAYGKLKASVAISKA</sequence>
<dbReference type="Proteomes" id="UP000617402">
    <property type="component" value="Unassembled WGS sequence"/>
</dbReference>
<dbReference type="SUPFAM" id="SSF103039">
    <property type="entry name" value="CheC-like"/>
    <property type="match status" value="1"/>
</dbReference>
<gene>
    <name evidence="3" type="ORF">H1S01_03655</name>
</gene>
<dbReference type="Pfam" id="PF13690">
    <property type="entry name" value="CheX"/>
    <property type="match status" value="1"/>
</dbReference>
<dbReference type="InterPro" id="IPR028051">
    <property type="entry name" value="CheX-like_dom"/>
</dbReference>
<dbReference type="Gene3D" id="3.40.1550.10">
    <property type="entry name" value="CheC-like"/>
    <property type="match status" value="1"/>
</dbReference>
<dbReference type="InterPro" id="IPR028976">
    <property type="entry name" value="CheC-like_sf"/>
</dbReference>
<dbReference type="InterPro" id="IPR038756">
    <property type="entry name" value="CheX-like"/>
</dbReference>
<dbReference type="PANTHER" id="PTHR39452">
    <property type="entry name" value="CHEY-P PHOSPHATASE CHEX"/>
    <property type="match status" value="1"/>
</dbReference>
<organism evidence="3 4">
    <name type="scientific">Heliobacterium chlorum</name>
    <dbReference type="NCBI Taxonomy" id="2698"/>
    <lineage>
        <taxon>Bacteria</taxon>
        <taxon>Bacillati</taxon>
        <taxon>Bacillota</taxon>
        <taxon>Clostridia</taxon>
        <taxon>Eubacteriales</taxon>
        <taxon>Heliobacteriaceae</taxon>
        <taxon>Heliobacterium</taxon>
    </lineage>
</organism>
<dbReference type="PANTHER" id="PTHR39452:SF1">
    <property type="entry name" value="CHEY-P PHOSPHATASE CHEX"/>
    <property type="match status" value="1"/>
</dbReference>
<accession>A0ABR7T187</accession>
<evidence type="ECO:0000259" key="2">
    <source>
        <dbReference type="Pfam" id="PF13690"/>
    </source>
</evidence>
<evidence type="ECO:0000313" key="3">
    <source>
        <dbReference type="EMBL" id="MBC9783609.1"/>
    </source>
</evidence>
<protein>
    <submittedName>
        <fullName evidence="3">Chemotaxis protein CheX</fullName>
    </submittedName>
</protein>
<evidence type="ECO:0000313" key="4">
    <source>
        <dbReference type="Proteomes" id="UP000617402"/>
    </source>
</evidence>
<keyword evidence="1" id="KW-0145">Chemotaxis</keyword>
<keyword evidence="4" id="KW-1185">Reference proteome</keyword>
<dbReference type="CDD" id="cd17906">
    <property type="entry name" value="CheX"/>
    <property type="match status" value="1"/>
</dbReference>
<name>A0ABR7T187_HELCL</name>
<dbReference type="EMBL" id="JACVHF010000002">
    <property type="protein sequence ID" value="MBC9783609.1"/>
    <property type="molecule type" value="Genomic_DNA"/>
</dbReference>
<proteinExistence type="predicted"/>
<comment type="caution">
    <text evidence="3">The sequence shown here is derived from an EMBL/GenBank/DDBJ whole genome shotgun (WGS) entry which is preliminary data.</text>
</comment>